<comment type="caution">
    <text evidence="1">The sequence shown here is derived from an EMBL/GenBank/DDBJ whole genome shotgun (WGS) entry which is preliminary data.</text>
</comment>
<dbReference type="EMBL" id="JARSBN010000007">
    <property type="protein sequence ID" value="MDG4716802.1"/>
    <property type="molecule type" value="Genomic_DNA"/>
</dbReference>
<sequence>MKTSKLIAALLCVSTIVACKSEKKEDTKQEVQQEQKVEDVPKTYAEISVAQGGEWKDGPRGHQEYSNGTSFKNVNRLKVPAQHTDHTWFIRYEGPGWESNKVGYRLYLDWRNAIDIFGKKTDTMVLGQVGQDGFDSYHEPQPWGQDILKVGKGLGVGSLGRLVNDEVLHFKNVDSTFASVENSANASSVVVDYYGWKTGEDTIDLQSTLSIQPDKRYTKHTIQPSKAVNGIVTGIIDHKVSYFTKESENKKWAYIATYGEQTLVPDDLGMAVFYEVNTTVEAKKGEFDYLVEFKPTTEPVSFYFLAAWEQETDGIKTEKEFLDYLDGLLTELNSNNTL</sequence>
<accession>A0ABT6G423</accession>
<dbReference type="Pfam" id="PF16153">
    <property type="entry name" value="DUF4861"/>
    <property type="match status" value="1"/>
</dbReference>
<protein>
    <submittedName>
        <fullName evidence="1">DUF4861 family protein</fullName>
    </submittedName>
</protein>
<evidence type="ECO:0000313" key="1">
    <source>
        <dbReference type="EMBL" id="MDG4716802.1"/>
    </source>
</evidence>
<dbReference type="Proteomes" id="UP001529085">
    <property type="component" value="Unassembled WGS sequence"/>
</dbReference>
<proteinExistence type="predicted"/>
<gene>
    <name evidence="1" type="ORF">P7122_13020</name>
</gene>
<dbReference type="PROSITE" id="PS51257">
    <property type="entry name" value="PROKAR_LIPOPROTEIN"/>
    <property type="match status" value="1"/>
</dbReference>
<reference evidence="1 2" key="1">
    <citation type="submission" date="2023-03" db="EMBL/GenBank/DDBJ databases">
        <title>Strain YYF002 represents a novel species in the genus Winogradskyella isolated from seawater.</title>
        <authorList>
            <person name="Fu Z.-Y."/>
        </authorList>
    </citation>
    <scope>NUCLEOTIDE SEQUENCE [LARGE SCALE GENOMIC DNA]</scope>
    <source>
        <strain evidence="1 2">YYF002</strain>
    </source>
</reference>
<dbReference type="InterPro" id="IPR032342">
    <property type="entry name" value="DUF4861"/>
</dbReference>
<keyword evidence="2" id="KW-1185">Reference proteome</keyword>
<name>A0ABT6G423_9FLAO</name>
<organism evidence="1 2">
    <name type="scientific">Winogradskyella marincola</name>
    <dbReference type="NCBI Taxonomy" id="3037795"/>
    <lineage>
        <taxon>Bacteria</taxon>
        <taxon>Pseudomonadati</taxon>
        <taxon>Bacteroidota</taxon>
        <taxon>Flavobacteriia</taxon>
        <taxon>Flavobacteriales</taxon>
        <taxon>Flavobacteriaceae</taxon>
        <taxon>Winogradskyella</taxon>
    </lineage>
</organism>
<dbReference type="RefSeq" id="WP_278006242.1">
    <property type="nucleotide sequence ID" value="NZ_JARSBN010000007.1"/>
</dbReference>
<evidence type="ECO:0000313" key="2">
    <source>
        <dbReference type="Proteomes" id="UP001529085"/>
    </source>
</evidence>